<dbReference type="InterPro" id="IPR015947">
    <property type="entry name" value="PUA-like_sf"/>
</dbReference>
<evidence type="ECO:0000256" key="8">
    <source>
        <dbReference type="ARBA" id="ARBA00022679"/>
    </source>
</evidence>
<evidence type="ECO:0000256" key="11">
    <source>
        <dbReference type="ARBA" id="ARBA00047944"/>
    </source>
</evidence>
<dbReference type="InterPro" id="IPR006700">
    <property type="entry name" value="RsmE"/>
</dbReference>
<dbReference type="NCBIfam" id="NF008692">
    <property type="entry name" value="PRK11713.1-5"/>
    <property type="match status" value="1"/>
</dbReference>
<comment type="subcellular location">
    <subcellularLocation>
        <location evidence="1 12">Cytoplasm</location>
    </subcellularLocation>
</comment>
<organism evidence="15 16">
    <name type="scientific">Pelotomaculum propionicicum</name>
    <dbReference type="NCBI Taxonomy" id="258475"/>
    <lineage>
        <taxon>Bacteria</taxon>
        <taxon>Bacillati</taxon>
        <taxon>Bacillota</taxon>
        <taxon>Clostridia</taxon>
        <taxon>Eubacteriales</taxon>
        <taxon>Desulfotomaculaceae</taxon>
        <taxon>Pelotomaculum</taxon>
    </lineage>
</organism>
<name>A0A4Y7RS37_9FIRM</name>
<dbReference type="CDD" id="cd18084">
    <property type="entry name" value="RsmE-like"/>
    <property type="match status" value="1"/>
</dbReference>
<dbReference type="InterPro" id="IPR046886">
    <property type="entry name" value="RsmE_MTase_dom"/>
</dbReference>
<sequence length="255" mass="27950">MNALKANIPRVFVAPEQIKDGLVSITGTETGHLSRVLRLGAGDVINILDGRGKSYEAAIEILRKGEIVCRITAELPAPAAPPLRVTLAQGLPKGDKMDFIIQKGTELGVSRVIPLMCRRTVVRLEGGSGDKKRERWQRIACEAASQCGRPDIPVVDGPMDWGRALAGLPEHTPALIPWEEEHNLSLKDFLREHNISKEIYVFIGPEGGFDREEVELAMEHGIRPVTLGPRILRTETAGLAVLTMILYQWGDLGGE</sequence>
<dbReference type="Pfam" id="PF20260">
    <property type="entry name" value="PUA_4"/>
    <property type="match status" value="1"/>
</dbReference>
<dbReference type="SUPFAM" id="SSF75217">
    <property type="entry name" value="alpha/beta knot"/>
    <property type="match status" value="1"/>
</dbReference>
<comment type="caution">
    <text evidence="15">The sequence shown here is derived from an EMBL/GenBank/DDBJ whole genome shotgun (WGS) entry which is preliminary data.</text>
</comment>
<keyword evidence="5 12" id="KW-0963">Cytoplasm</keyword>
<evidence type="ECO:0000256" key="10">
    <source>
        <dbReference type="ARBA" id="ARBA00025699"/>
    </source>
</evidence>
<dbReference type="EC" id="2.1.1.193" evidence="3 12"/>
<proteinExistence type="inferred from homology"/>
<evidence type="ECO:0000256" key="4">
    <source>
        <dbReference type="ARBA" id="ARBA00013673"/>
    </source>
</evidence>
<keyword evidence="9 12" id="KW-0949">S-adenosyl-L-methionine</keyword>
<keyword evidence="7 12" id="KW-0489">Methyltransferase</keyword>
<evidence type="ECO:0000256" key="1">
    <source>
        <dbReference type="ARBA" id="ARBA00004496"/>
    </source>
</evidence>
<dbReference type="InterPro" id="IPR029028">
    <property type="entry name" value="Alpha/beta_knot_MTases"/>
</dbReference>
<accession>A0A4Y7RS37</accession>
<dbReference type="PANTHER" id="PTHR30027:SF3">
    <property type="entry name" value="16S RRNA (URACIL(1498)-N(3))-METHYLTRANSFERASE"/>
    <property type="match status" value="1"/>
</dbReference>
<keyword evidence="8 12" id="KW-0808">Transferase</keyword>
<keyword evidence="16" id="KW-1185">Reference proteome</keyword>
<dbReference type="PANTHER" id="PTHR30027">
    <property type="entry name" value="RIBOSOMAL RNA SMALL SUBUNIT METHYLTRANSFERASE E"/>
    <property type="match status" value="1"/>
</dbReference>
<dbReference type="Proteomes" id="UP000297597">
    <property type="component" value="Unassembled WGS sequence"/>
</dbReference>
<evidence type="ECO:0000256" key="5">
    <source>
        <dbReference type="ARBA" id="ARBA00022490"/>
    </source>
</evidence>
<feature type="domain" description="Ribosomal RNA small subunit methyltransferase E methyltransferase" evidence="13">
    <location>
        <begin position="82"/>
        <end position="245"/>
    </location>
</feature>
<dbReference type="AlphaFoldDB" id="A0A4Y7RS37"/>
<dbReference type="RefSeq" id="WP_134213424.1">
    <property type="nucleotide sequence ID" value="NZ_QFFZ01000013.1"/>
</dbReference>
<dbReference type="GO" id="GO:0070475">
    <property type="term" value="P:rRNA base methylation"/>
    <property type="evidence" value="ECO:0007669"/>
    <property type="project" value="TreeGrafter"/>
</dbReference>
<comment type="function">
    <text evidence="10 12">Specifically methylates the N3 position of the uracil ring of uridine 1498 (m3U1498) in 16S rRNA. Acts on the fully assembled 30S ribosomal subunit.</text>
</comment>
<dbReference type="EMBL" id="QFFZ01000013">
    <property type="protein sequence ID" value="TEB11529.1"/>
    <property type="molecule type" value="Genomic_DNA"/>
</dbReference>
<evidence type="ECO:0000256" key="7">
    <source>
        <dbReference type="ARBA" id="ARBA00022603"/>
    </source>
</evidence>
<evidence type="ECO:0000313" key="15">
    <source>
        <dbReference type="EMBL" id="TEB11529.1"/>
    </source>
</evidence>
<dbReference type="GO" id="GO:0005737">
    <property type="term" value="C:cytoplasm"/>
    <property type="evidence" value="ECO:0007669"/>
    <property type="project" value="UniProtKB-SubCell"/>
</dbReference>
<evidence type="ECO:0000259" key="13">
    <source>
        <dbReference type="Pfam" id="PF04452"/>
    </source>
</evidence>
<dbReference type="OrthoDB" id="9815641at2"/>
<protein>
    <recommendedName>
        <fullName evidence="4 12">Ribosomal RNA small subunit methyltransferase E</fullName>
        <ecNumber evidence="3 12">2.1.1.193</ecNumber>
    </recommendedName>
</protein>
<dbReference type="Pfam" id="PF04452">
    <property type="entry name" value="Methyltrans_RNA"/>
    <property type="match status" value="1"/>
</dbReference>
<dbReference type="Gene3D" id="3.40.1280.10">
    <property type="match status" value="1"/>
</dbReference>
<evidence type="ECO:0000256" key="2">
    <source>
        <dbReference type="ARBA" id="ARBA00005528"/>
    </source>
</evidence>
<comment type="similarity">
    <text evidence="2 12">Belongs to the RNA methyltransferase RsmE family.</text>
</comment>
<dbReference type="NCBIfam" id="NF008709">
    <property type="entry name" value="PRK11713.7-4"/>
    <property type="match status" value="1"/>
</dbReference>
<evidence type="ECO:0000256" key="6">
    <source>
        <dbReference type="ARBA" id="ARBA00022552"/>
    </source>
</evidence>
<keyword evidence="6 12" id="KW-0698">rRNA processing</keyword>
<gene>
    <name evidence="15" type="primary">rsmE</name>
    <name evidence="15" type="ORF">Pmgp_01543</name>
</gene>
<evidence type="ECO:0000256" key="12">
    <source>
        <dbReference type="PIRNR" id="PIRNR015601"/>
    </source>
</evidence>
<dbReference type="SUPFAM" id="SSF88697">
    <property type="entry name" value="PUA domain-like"/>
    <property type="match status" value="1"/>
</dbReference>
<evidence type="ECO:0000313" key="16">
    <source>
        <dbReference type="Proteomes" id="UP000297597"/>
    </source>
</evidence>
<evidence type="ECO:0000256" key="3">
    <source>
        <dbReference type="ARBA" id="ARBA00012328"/>
    </source>
</evidence>
<reference evidence="15 16" key="1">
    <citation type="journal article" date="2018" name="Environ. Microbiol.">
        <title>Novel energy conservation strategies and behaviour of Pelotomaculum schinkii driving syntrophic propionate catabolism.</title>
        <authorList>
            <person name="Hidalgo-Ahumada C.A.P."/>
            <person name="Nobu M.K."/>
            <person name="Narihiro T."/>
            <person name="Tamaki H."/>
            <person name="Liu W.T."/>
            <person name="Kamagata Y."/>
            <person name="Stams A.J.M."/>
            <person name="Imachi H."/>
            <person name="Sousa D.Z."/>
        </authorList>
    </citation>
    <scope>NUCLEOTIDE SEQUENCE [LARGE SCALE GENOMIC DNA]</scope>
    <source>
        <strain evidence="15 16">MGP</strain>
    </source>
</reference>
<dbReference type="InterPro" id="IPR046887">
    <property type="entry name" value="RsmE_PUA-like"/>
</dbReference>
<feature type="domain" description="Ribosomal RNA small subunit methyltransferase E PUA-like" evidence="14">
    <location>
        <begin position="25"/>
        <end position="71"/>
    </location>
</feature>
<dbReference type="GO" id="GO:0070042">
    <property type="term" value="F:rRNA (uridine-N3-)-methyltransferase activity"/>
    <property type="evidence" value="ECO:0007669"/>
    <property type="project" value="TreeGrafter"/>
</dbReference>
<dbReference type="PIRSF" id="PIRSF015601">
    <property type="entry name" value="MTase_slr0722"/>
    <property type="match status" value="1"/>
</dbReference>
<dbReference type="InterPro" id="IPR029026">
    <property type="entry name" value="tRNA_m1G_MTases_N"/>
</dbReference>
<dbReference type="NCBIfam" id="TIGR00046">
    <property type="entry name" value="RsmE family RNA methyltransferase"/>
    <property type="match status" value="1"/>
</dbReference>
<evidence type="ECO:0000259" key="14">
    <source>
        <dbReference type="Pfam" id="PF20260"/>
    </source>
</evidence>
<comment type="catalytic activity">
    <reaction evidence="11 12">
        <text>uridine(1498) in 16S rRNA + S-adenosyl-L-methionine = N(3)-methyluridine(1498) in 16S rRNA + S-adenosyl-L-homocysteine + H(+)</text>
        <dbReference type="Rhea" id="RHEA:42920"/>
        <dbReference type="Rhea" id="RHEA-COMP:10283"/>
        <dbReference type="Rhea" id="RHEA-COMP:10284"/>
        <dbReference type="ChEBI" id="CHEBI:15378"/>
        <dbReference type="ChEBI" id="CHEBI:57856"/>
        <dbReference type="ChEBI" id="CHEBI:59789"/>
        <dbReference type="ChEBI" id="CHEBI:65315"/>
        <dbReference type="ChEBI" id="CHEBI:74502"/>
        <dbReference type="EC" id="2.1.1.193"/>
    </reaction>
</comment>
<evidence type="ECO:0000256" key="9">
    <source>
        <dbReference type="ARBA" id="ARBA00022691"/>
    </source>
</evidence>